<dbReference type="PROSITE" id="PS51898">
    <property type="entry name" value="TYR_RECOMBINASE"/>
    <property type="match status" value="1"/>
</dbReference>
<evidence type="ECO:0000313" key="5">
    <source>
        <dbReference type="EMBL" id="MBB2163413.1"/>
    </source>
</evidence>
<dbReference type="PANTHER" id="PTHR30349">
    <property type="entry name" value="PHAGE INTEGRASE-RELATED"/>
    <property type="match status" value="1"/>
</dbReference>
<dbReference type="EMBL" id="JABEQN010000002">
    <property type="protein sequence ID" value="MBB2192470.1"/>
    <property type="molecule type" value="Genomic_DNA"/>
</dbReference>
<organism evidence="5 8">
    <name type="scientific">Gluconacetobacter dulcium</name>
    <dbReference type="NCBI Taxonomy" id="2729096"/>
    <lineage>
        <taxon>Bacteria</taxon>
        <taxon>Pseudomonadati</taxon>
        <taxon>Pseudomonadota</taxon>
        <taxon>Alphaproteobacteria</taxon>
        <taxon>Acetobacterales</taxon>
        <taxon>Acetobacteraceae</taxon>
        <taxon>Gluconacetobacter</taxon>
    </lineage>
</organism>
<dbReference type="Gene3D" id="1.10.443.10">
    <property type="entry name" value="Intergrase catalytic core"/>
    <property type="match status" value="1"/>
</dbReference>
<dbReference type="Proteomes" id="UP000561077">
    <property type="component" value="Unassembled WGS sequence"/>
</dbReference>
<accession>A0A7W4IIA2</accession>
<evidence type="ECO:0000256" key="3">
    <source>
        <dbReference type="SAM" id="MobiDB-lite"/>
    </source>
</evidence>
<feature type="domain" description="Tyr recombinase" evidence="4">
    <location>
        <begin position="190"/>
        <end position="383"/>
    </location>
</feature>
<keyword evidence="2" id="KW-0233">DNA recombination</keyword>
<feature type="region of interest" description="Disordered" evidence="3">
    <location>
        <begin position="1"/>
        <end position="30"/>
    </location>
</feature>
<comment type="caution">
    <text evidence="5">The sequence shown here is derived from an EMBL/GenBank/DDBJ whole genome shotgun (WGS) entry which is preliminary data.</text>
</comment>
<protein>
    <submittedName>
        <fullName evidence="5">Site-specific integrase</fullName>
    </submittedName>
</protein>
<evidence type="ECO:0000313" key="8">
    <source>
        <dbReference type="Proteomes" id="UP000561077"/>
    </source>
</evidence>
<dbReference type="InterPro" id="IPR050090">
    <property type="entry name" value="Tyrosine_recombinase_XerCD"/>
</dbReference>
<reference evidence="7 8" key="1">
    <citation type="submission" date="2020-04" db="EMBL/GenBank/DDBJ databases">
        <title>Description of novel Gluconacetobacter.</title>
        <authorList>
            <person name="Sombolestani A."/>
        </authorList>
    </citation>
    <scope>NUCLEOTIDE SEQUENCE [LARGE SCALE GENOMIC DNA]</scope>
    <source>
        <strain evidence="6 7">LMG 1728</strain>
        <strain evidence="5 8">LMG 1731</strain>
    </source>
</reference>
<dbReference type="InterPro" id="IPR002104">
    <property type="entry name" value="Integrase_catalytic"/>
</dbReference>
<evidence type="ECO:0000313" key="7">
    <source>
        <dbReference type="Proteomes" id="UP000540490"/>
    </source>
</evidence>
<evidence type="ECO:0000256" key="2">
    <source>
        <dbReference type="ARBA" id="ARBA00023172"/>
    </source>
</evidence>
<dbReference type="EMBL" id="JABEQO010000002">
    <property type="protein sequence ID" value="MBB2163413.1"/>
    <property type="molecule type" value="Genomic_DNA"/>
</dbReference>
<keyword evidence="7" id="KW-1185">Reference proteome</keyword>
<sequence length="398" mass="44785">MASSSDKTRDQAVTRAKGDIDPATGKTLPAGISCRGPKQYQARKQVDGKRYRKTFSTAALARRWLNETAAKVELGQFKDTSALDKQTIGDLVDRYAKECMDGRGADLTGHIPAILRDKDLPGVRLSKFCLADVRGFRDRMMSADYSPATVVKRLNLLASVIQHAISEWDTSIVNYASGRFVKRPEGADKKRNRRLDEDKDKDGKTEFDRLIVAVSDSVYPDDVWLVRWSIEQGTRRGEAIGLRWCDVDIERSLIKLGGESGKTKTHKTQEEQGPEIRPLTPGARRLLLEKRDTYETPPEPGDSVFSVGKESTFSMRYGRMVKRTGLHNLTFHDLRHEATSRLARLLPNPLDLKRVTGHRDLKSLDRYYQPVPESISKQIEEAERLAGIIAAEEGDDDE</sequence>
<dbReference type="GO" id="GO:0003677">
    <property type="term" value="F:DNA binding"/>
    <property type="evidence" value="ECO:0007669"/>
    <property type="project" value="InterPro"/>
</dbReference>
<dbReference type="RefSeq" id="WP_012553142.1">
    <property type="nucleotide sequence ID" value="NZ_JABEQN010000002.1"/>
</dbReference>
<dbReference type="GO" id="GO:0006310">
    <property type="term" value="P:DNA recombination"/>
    <property type="evidence" value="ECO:0007669"/>
    <property type="project" value="UniProtKB-KW"/>
</dbReference>
<proteinExistence type="predicted"/>
<evidence type="ECO:0000313" key="6">
    <source>
        <dbReference type="EMBL" id="MBB2192470.1"/>
    </source>
</evidence>
<dbReference type="PANTHER" id="PTHR30349:SF94">
    <property type="entry name" value="INTEGRASE_RECOMBINASE HI_1414-RELATED"/>
    <property type="match status" value="1"/>
</dbReference>
<dbReference type="SUPFAM" id="SSF56349">
    <property type="entry name" value="DNA breaking-rejoining enzymes"/>
    <property type="match status" value="1"/>
</dbReference>
<dbReference type="GO" id="GO:0015074">
    <property type="term" value="P:DNA integration"/>
    <property type="evidence" value="ECO:0007669"/>
    <property type="project" value="UniProtKB-KW"/>
</dbReference>
<dbReference type="Pfam" id="PF00589">
    <property type="entry name" value="Phage_integrase"/>
    <property type="match status" value="1"/>
</dbReference>
<dbReference type="InterPro" id="IPR013762">
    <property type="entry name" value="Integrase-like_cat_sf"/>
</dbReference>
<dbReference type="AlphaFoldDB" id="A0A7W4IIA2"/>
<dbReference type="Proteomes" id="UP000540490">
    <property type="component" value="Unassembled WGS sequence"/>
</dbReference>
<keyword evidence="1" id="KW-0229">DNA integration</keyword>
<evidence type="ECO:0000256" key="1">
    <source>
        <dbReference type="ARBA" id="ARBA00022908"/>
    </source>
</evidence>
<dbReference type="InterPro" id="IPR011010">
    <property type="entry name" value="DNA_brk_join_enz"/>
</dbReference>
<dbReference type="CDD" id="cd00796">
    <property type="entry name" value="INT_Rci_Hp1_C"/>
    <property type="match status" value="1"/>
</dbReference>
<feature type="compositionally biased region" description="Basic and acidic residues" evidence="3">
    <location>
        <begin position="1"/>
        <end position="20"/>
    </location>
</feature>
<feature type="region of interest" description="Disordered" evidence="3">
    <location>
        <begin position="259"/>
        <end position="278"/>
    </location>
</feature>
<evidence type="ECO:0000259" key="4">
    <source>
        <dbReference type="PROSITE" id="PS51898"/>
    </source>
</evidence>
<gene>
    <name evidence="6" type="ORF">HLH25_02230</name>
    <name evidence="5" type="ORF">HLH26_02470</name>
</gene>
<name>A0A7W4IIA2_9PROT</name>